<organism evidence="1 2">
    <name type="scientific">Candidatus Nitrosocosmicus oleophilus</name>
    <dbReference type="NCBI Taxonomy" id="1353260"/>
    <lineage>
        <taxon>Archaea</taxon>
        <taxon>Nitrososphaerota</taxon>
        <taxon>Nitrososphaeria</taxon>
        <taxon>Nitrososphaerales</taxon>
        <taxon>Nitrososphaeraceae</taxon>
        <taxon>Candidatus Nitrosocosmicus</taxon>
    </lineage>
</organism>
<keyword evidence="2" id="KW-1185">Reference proteome</keyword>
<dbReference type="Proteomes" id="UP000058925">
    <property type="component" value="Chromosome"/>
</dbReference>
<accession>A0A654M0E6</accession>
<reference evidence="2" key="1">
    <citation type="submission" date="2015-10" db="EMBL/GenBank/DDBJ databases">
        <title>Niche specialization of a soil ammonia-oxidizing archaeon, Candidatus Nitrosocosmicus oleophilus.</title>
        <authorList>
            <person name="Jung M.-Y."/>
            <person name="Rhee S.-K."/>
        </authorList>
    </citation>
    <scope>NUCLEOTIDE SEQUENCE [LARGE SCALE GENOMIC DNA]</scope>
    <source>
        <strain evidence="2">MY3</strain>
    </source>
</reference>
<evidence type="ECO:0000313" key="2">
    <source>
        <dbReference type="Proteomes" id="UP000058925"/>
    </source>
</evidence>
<dbReference type="GeneID" id="60421771"/>
<protein>
    <submittedName>
        <fullName evidence="1">Uncharacterized protein</fullName>
    </submittedName>
</protein>
<dbReference type="KEGG" id="taa:NMY3_01766"/>
<dbReference type="EMBL" id="CP012850">
    <property type="protein sequence ID" value="ALI35969.1"/>
    <property type="molecule type" value="Genomic_DNA"/>
</dbReference>
<dbReference type="AlphaFoldDB" id="A0A654M0E6"/>
<name>A0A654M0E6_9ARCH</name>
<dbReference type="RefSeq" id="WP_196818328.1">
    <property type="nucleotide sequence ID" value="NZ_CP012850.1"/>
</dbReference>
<evidence type="ECO:0000313" key="1">
    <source>
        <dbReference type="EMBL" id="ALI35969.1"/>
    </source>
</evidence>
<sequence>MIKIKEVNTDQVKKGIGKIEVRLENREVVTFESYPVVVNSKDLKYIHYEIQKKQDDLKDRGNEKHGIIDKAKQKALELKDTVADTAKELSSPQKNE</sequence>
<gene>
    <name evidence="1" type="ORF">NMY3_01766</name>
</gene>
<proteinExistence type="predicted"/>